<dbReference type="Proteomes" id="UP000280395">
    <property type="component" value="Unassembled WGS sequence"/>
</dbReference>
<proteinExistence type="predicted"/>
<sequence length="86" mass="9451">MAIEQMHMVGMEGHGILQYFLDSDHAAVDRKHVDQRLAVGGFTRARPAKDDDVLAICDGDFHEAVPLAGCVGFLHVALPSFQGQYR</sequence>
<name>A0A3M5VNY9_PSESX</name>
<comment type="caution">
    <text evidence="1">The sequence shown here is derived from an EMBL/GenBank/DDBJ whole genome shotgun (WGS) entry which is preliminary data.</text>
</comment>
<accession>A0A3M5VNY9</accession>
<protein>
    <submittedName>
        <fullName evidence="1">Uncharacterized protein</fullName>
    </submittedName>
</protein>
<gene>
    <name evidence="1" type="ORF">ALP29_201539</name>
</gene>
<dbReference type="AlphaFoldDB" id="A0A3M5VNY9"/>
<organism evidence="1 2">
    <name type="scientific">Pseudomonas syringae pv. avii</name>
    <dbReference type="NCBI Taxonomy" id="663959"/>
    <lineage>
        <taxon>Bacteria</taxon>
        <taxon>Pseudomonadati</taxon>
        <taxon>Pseudomonadota</taxon>
        <taxon>Gammaproteobacteria</taxon>
        <taxon>Pseudomonadales</taxon>
        <taxon>Pseudomonadaceae</taxon>
        <taxon>Pseudomonas</taxon>
        <taxon>Pseudomonas syringae</taxon>
    </lineage>
</organism>
<dbReference type="EMBL" id="RBUA01000522">
    <property type="protein sequence ID" value="RMU59474.1"/>
    <property type="molecule type" value="Genomic_DNA"/>
</dbReference>
<evidence type="ECO:0000313" key="2">
    <source>
        <dbReference type="Proteomes" id="UP000280395"/>
    </source>
</evidence>
<evidence type="ECO:0000313" key="1">
    <source>
        <dbReference type="EMBL" id="RMU59474.1"/>
    </source>
</evidence>
<reference evidence="1 2" key="1">
    <citation type="submission" date="2018-08" db="EMBL/GenBank/DDBJ databases">
        <title>Recombination of ecologically and evolutionarily significant loci maintains genetic cohesion in the Pseudomonas syringae species complex.</title>
        <authorList>
            <person name="Dillon M."/>
            <person name="Thakur S."/>
            <person name="Almeida R.N.D."/>
            <person name="Weir B.S."/>
            <person name="Guttman D.S."/>
        </authorList>
    </citation>
    <scope>NUCLEOTIDE SEQUENCE [LARGE SCALE GENOMIC DNA]</scope>
    <source>
        <strain evidence="1 2">ICMP 14479</strain>
    </source>
</reference>